<dbReference type="RefSeq" id="WP_012243718.1">
    <property type="nucleotide sequence ID" value="NC_010168.1"/>
</dbReference>
<keyword evidence="3" id="KW-1185">Reference proteome</keyword>
<feature type="compositionally biased region" description="Gly residues" evidence="1">
    <location>
        <begin position="196"/>
        <end position="225"/>
    </location>
</feature>
<sequence length="270" mass="26848">MDSSRASNVVGAPAANIEQATIKVAKGNIDNVVEVKGSVRSDPSIPVLSSAAGEVVKVFVDPKAAVAEGDPLFQVKTEVRQQPNAAQQSNDGKAGAEQASPSKPIYKYTSVLAPIAGTLDSFPVLLEQQVTVGQNVGSVSQQTLSIEGNLDSAQQYRLLSKPTTSTVTVNNGPAPFECPNVSIGAADLAGKSSGSGSSGSGGTGAASGSGSMGQQAGPGGSGGGTADDAAVSGKVTCKVPAGVPVFAGLGAKMSLVAGSVKKCCLFRSRR</sequence>
<gene>
    <name evidence="2" type="ordered locus">RSal33209_0254</name>
</gene>
<feature type="region of interest" description="Disordered" evidence="1">
    <location>
        <begin position="80"/>
        <end position="100"/>
    </location>
</feature>
<evidence type="ECO:0000256" key="1">
    <source>
        <dbReference type="SAM" id="MobiDB-lite"/>
    </source>
</evidence>
<dbReference type="EMBL" id="CP000910">
    <property type="protein sequence ID" value="ABY22010.1"/>
    <property type="molecule type" value="Genomic_DNA"/>
</dbReference>
<name>A9WM23_RENSM</name>
<dbReference type="STRING" id="288705.RSal33209_0254"/>
<dbReference type="Gene3D" id="2.40.50.100">
    <property type="match status" value="1"/>
</dbReference>
<dbReference type="HOGENOM" id="CLU_067264_0_0_11"/>
<proteinExistence type="predicted"/>
<reference evidence="3" key="1">
    <citation type="journal article" date="2008" name="J. Bacteriol.">
        <title>Genome sequence of the fish pathogen Renibacterium salmoninarum suggests reductive evolution away from an environmental Arthrobacter ancestor.</title>
        <authorList>
            <person name="Wiens G.D."/>
            <person name="Rockey D.D."/>
            <person name="Wu Z."/>
            <person name="Chang J."/>
            <person name="Levy R."/>
            <person name="Crane S."/>
            <person name="Chen D.S."/>
            <person name="Capri G.R."/>
            <person name="Burnett J.R."/>
            <person name="Sudheesh P.S."/>
            <person name="Schipma M.J."/>
            <person name="Burd H."/>
            <person name="Bhattacharyya A."/>
            <person name="Rhodes L.D."/>
            <person name="Kaul R."/>
            <person name="Strom M.S."/>
        </authorList>
    </citation>
    <scope>NUCLEOTIDE SEQUENCE [LARGE SCALE GENOMIC DNA]</scope>
    <source>
        <strain evidence="3">ATCC 33209 / DSM 20767 / JCM 11484 / NBRC 15589 / NCIMB 2235</strain>
    </source>
</reference>
<dbReference type="KEGG" id="rsa:RSal33209_0254"/>
<feature type="region of interest" description="Disordered" evidence="1">
    <location>
        <begin position="189"/>
        <end position="229"/>
    </location>
</feature>
<accession>A9WM23</accession>
<feature type="compositionally biased region" description="Polar residues" evidence="1">
    <location>
        <begin position="80"/>
        <end position="91"/>
    </location>
</feature>
<organism evidence="2 3">
    <name type="scientific">Renibacterium salmoninarum (strain ATCC 33209 / DSM 20767 / JCM 11484 / NBRC 15589 / NCIMB 2235)</name>
    <dbReference type="NCBI Taxonomy" id="288705"/>
    <lineage>
        <taxon>Bacteria</taxon>
        <taxon>Bacillati</taxon>
        <taxon>Actinomycetota</taxon>
        <taxon>Actinomycetes</taxon>
        <taxon>Micrococcales</taxon>
        <taxon>Micrococcaceae</taxon>
        <taxon>Renibacterium</taxon>
    </lineage>
</organism>
<dbReference type="SUPFAM" id="SSF111369">
    <property type="entry name" value="HlyD-like secretion proteins"/>
    <property type="match status" value="1"/>
</dbReference>
<dbReference type="eggNOG" id="COG0845">
    <property type="taxonomic scope" value="Bacteria"/>
</dbReference>
<protein>
    <submittedName>
        <fullName evidence="2">Putative efflux protein</fullName>
    </submittedName>
</protein>
<dbReference type="AlphaFoldDB" id="A9WM23"/>
<evidence type="ECO:0000313" key="3">
    <source>
        <dbReference type="Proteomes" id="UP000002007"/>
    </source>
</evidence>
<evidence type="ECO:0000313" key="2">
    <source>
        <dbReference type="EMBL" id="ABY22010.1"/>
    </source>
</evidence>
<dbReference type="Proteomes" id="UP000002007">
    <property type="component" value="Chromosome"/>
</dbReference>